<organism evidence="2 3">
    <name type="scientific">Meganyctiphanes norvegica</name>
    <name type="common">Northern krill</name>
    <name type="synonym">Thysanopoda norvegica</name>
    <dbReference type="NCBI Taxonomy" id="48144"/>
    <lineage>
        <taxon>Eukaryota</taxon>
        <taxon>Metazoa</taxon>
        <taxon>Ecdysozoa</taxon>
        <taxon>Arthropoda</taxon>
        <taxon>Crustacea</taxon>
        <taxon>Multicrustacea</taxon>
        <taxon>Malacostraca</taxon>
        <taxon>Eumalacostraca</taxon>
        <taxon>Eucarida</taxon>
        <taxon>Euphausiacea</taxon>
        <taxon>Euphausiidae</taxon>
        <taxon>Meganyctiphanes</taxon>
    </lineage>
</organism>
<evidence type="ECO:0008006" key="4">
    <source>
        <dbReference type="Google" id="ProtNLM"/>
    </source>
</evidence>
<proteinExistence type="predicted"/>
<dbReference type="PANTHER" id="PTHR33428:SF14">
    <property type="entry name" value="CARBOXYLESTERASE TYPE B DOMAIN-CONTAINING PROTEIN"/>
    <property type="match status" value="1"/>
</dbReference>
<reference evidence="2 3" key="1">
    <citation type="submission" date="2024-05" db="EMBL/GenBank/DDBJ databases">
        <authorList>
            <person name="Wallberg A."/>
        </authorList>
    </citation>
    <scope>NUCLEOTIDE SEQUENCE [LARGE SCALE GENOMIC DNA]</scope>
</reference>
<dbReference type="InterPro" id="IPR029058">
    <property type="entry name" value="AB_hydrolase_fold"/>
</dbReference>
<evidence type="ECO:0000256" key="1">
    <source>
        <dbReference type="SAM" id="SignalP"/>
    </source>
</evidence>
<feature type="signal peptide" evidence="1">
    <location>
        <begin position="1"/>
        <end position="22"/>
    </location>
</feature>
<accession>A0AAV2S7W2</accession>
<dbReference type="EMBL" id="CAXKWB010047842">
    <property type="protein sequence ID" value="CAL4166029.1"/>
    <property type="molecule type" value="Genomic_DNA"/>
</dbReference>
<feature type="non-terminal residue" evidence="2">
    <location>
        <position position="1"/>
    </location>
</feature>
<protein>
    <recommendedName>
        <fullName evidence="4">Chlorophyllase</fullName>
    </recommendedName>
</protein>
<dbReference type="Gene3D" id="3.40.50.1820">
    <property type="entry name" value="alpha/beta hydrolase"/>
    <property type="match status" value="1"/>
</dbReference>
<gene>
    <name evidence="2" type="ORF">MNOR_LOCUS33346</name>
</gene>
<evidence type="ECO:0000313" key="3">
    <source>
        <dbReference type="Proteomes" id="UP001497623"/>
    </source>
</evidence>
<dbReference type="Proteomes" id="UP001497623">
    <property type="component" value="Unassembled WGS sequence"/>
</dbReference>
<dbReference type="InterPro" id="IPR017395">
    <property type="entry name" value="Chlorophyllase-like"/>
</dbReference>
<sequence length="362" mass="39910">DYIAMMKSVLIQFLLFSTFLLGLNVAADQDVFSPYQMGPYNSTFVEIGSLFTLGLDMSLSVWVPLEPGTYPIIYYLDGFDMLIPGMVYNETLEQVASHGFTVVIMWKVSVANPSDKVPEFKDMLAWAEEHLEKKLHREGVPEDVHLDMQTLIGGGHSSGAHGIVSYLQETCGNFKALILQDPVDGADPYGIIHDFAITPGEKLNFALPTYHLSAGLDPTTGAAGTSCAPDWLSNERFWNALSDEAPRWSINATEYGHGDFLNLEAALILVETRLCGDSYQGDDFAEGVARYRAFVAGQMVAFCKAVLEEDCSSYLPEIEDASRMSVAATVRIHNPNNECPKPSCTWKPMPSTTIMPTEIRIP</sequence>
<dbReference type="AlphaFoldDB" id="A0AAV2S7W2"/>
<evidence type="ECO:0000313" key="2">
    <source>
        <dbReference type="EMBL" id="CAL4166029.1"/>
    </source>
</evidence>
<name>A0AAV2S7W2_MEGNR</name>
<dbReference type="PANTHER" id="PTHR33428">
    <property type="entry name" value="CHLOROPHYLLASE-2, CHLOROPLASTIC"/>
    <property type="match status" value="1"/>
</dbReference>
<keyword evidence="1" id="KW-0732">Signal</keyword>
<comment type="caution">
    <text evidence="2">The sequence shown here is derived from an EMBL/GenBank/DDBJ whole genome shotgun (WGS) entry which is preliminary data.</text>
</comment>
<dbReference type="Pfam" id="PF07224">
    <property type="entry name" value="Chlorophyllase"/>
    <property type="match status" value="1"/>
</dbReference>
<feature type="chain" id="PRO_5043886933" description="Chlorophyllase" evidence="1">
    <location>
        <begin position="23"/>
        <end position="362"/>
    </location>
</feature>
<keyword evidence="3" id="KW-1185">Reference proteome</keyword>
<dbReference type="SUPFAM" id="SSF53474">
    <property type="entry name" value="alpha/beta-Hydrolases"/>
    <property type="match status" value="1"/>
</dbReference>